<name>A0A2H0YNE4_9BACT</name>
<keyword evidence="3" id="KW-0963">Cytoplasm</keyword>
<dbReference type="InterPro" id="IPR009012">
    <property type="entry name" value="GrpE_head"/>
</dbReference>
<dbReference type="GO" id="GO:0051087">
    <property type="term" value="F:protein-folding chaperone binding"/>
    <property type="evidence" value="ECO:0007669"/>
    <property type="project" value="InterPro"/>
</dbReference>
<organism evidence="6 7">
    <name type="scientific">Candidatus Nealsonbacteria bacterium CG08_land_8_20_14_0_20_36_22</name>
    <dbReference type="NCBI Taxonomy" id="1974704"/>
    <lineage>
        <taxon>Bacteria</taxon>
        <taxon>Candidatus Nealsoniibacteriota</taxon>
    </lineage>
</organism>
<dbReference type="InterPro" id="IPR013805">
    <property type="entry name" value="GrpE_CC"/>
</dbReference>
<dbReference type="HAMAP" id="MF_01151">
    <property type="entry name" value="GrpE"/>
    <property type="match status" value="1"/>
</dbReference>
<dbReference type="AlphaFoldDB" id="A0A2H0YNE4"/>
<evidence type="ECO:0000256" key="4">
    <source>
        <dbReference type="RuleBase" id="RU004478"/>
    </source>
</evidence>
<dbReference type="GO" id="GO:0005737">
    <property type="term" value="C:cytoplasm"/>
    <property type="evidence" value="ECO:0007669"/>
    <property type="project" value="UniProtKB-SubCell"/>
</dbReference>
<dbReference type="GO" id="GO:0000774">
    <property type="term" value="F:adenyl-nucleotide exchange factor activity"/>
    <property type="evidence" value="ECO:0007669"/>
    <property type="project" value="InterPro"/>
</dbReference>
<comment type="function">
    <text evidence="3">Participates actively in the response to hyperosmotic and heat shock by preventing the aggregation of stress-denatured proteins, in association with DnaK and GrpE. It is the nucleotide exchange factor for DnaK and may function as a thermosensor. Unfolded proteins bind initially to DnaJ; upon interaction with the DnaJ-bound protein, DnaK hydrolyzes its bound ATP, resulting in the formation of a stable complex. GrpE releases ADP from DnaK; ATP binding to DnaK triggers the release of the substrate protein, thus completing the reaction cycle. Several rounds of ATP-dependent interactions between DnaJ, DnaK and GrpE are required for fully efficient folding.</text>
</comment>
<comment type="subunit">
    <text evidence="3">Homodimer.</text>
</comment>
<dbReference type="GO" id="GO:0051082">
    <property type="term" value="F:unfolded protein binding"/>
    <property type="evidence" value="ECO:0007669"/>
    <property type="project" value="TreeGrafter"/>
</dbReference>
<dbReference type="Gene3D" id="2.30.22.10">
    <property type="entry name" value="Head domain of nucleotide exchange factor GrpE"/>
    <property type="match status" value="1"/>
</dbReference>
<dbReference type="InterPro" id="IPR000740">
    <property type="entry name" value="GrpE"/>
</dbReference>
<evidence type="ECO:0000256" key="2">
    <source>
        <dbReference type="ARBA" id="ARBA00023186"/>
    </source>
</evidence>
<dbReference type="Pfam" id="PF01025">
    <property type="entry name" value="GrpE"/>
    <property type="match status" value="1"/>
</dbReference>
<feature type="coiled-coil region" evidence="5">
    <location>
        <begin position="11"/>
        <end position="41"/>
    </location>
</feature>
<evidence type="ECO:0000256" key="3">
    <source>
        <dbReference type="HAMAP-Rule" id="MF_01151"/>
    </source>
</evidence>
<dbReference type="GO" id="GO:0042803">
    <property type="term" value="F:protein homodimerization activity"/>
    <property type="evidence" value="ECO:0007669"/>
    <property type="project" value="InterPro"/>
</dbReference>
<dbReference type="EMBL" id="PEYC01000039">
    <property type="protein sequence ID" value="PIS40025.1"/>
    <property type="molecule type" value="Genomic_DNA"/>
</dbReference>
<dbReference type="SUPFAM" id="SSF58014">
    <property type="entry name" value="Coiled-coil domain of nucleotide exchange factor GrpE"/>
    <property type="match status" value="1"/>
</dbReference>
<evidence type="ECO:0000313" key="7">
    <source>
        <dbReference type="Proteomes" id="UP000231472"/>
    </source>
</evidence>
<gene>
    <name evidence="3 6" type="primary">grpE</name>
    <name evidence="6" type="ORF">COT32_01950</name>
</gene>
<evidence type="ECO:0000256" key="5">
    <source>
        <dbReference type="SAM" id="Coils"/>
    </source>
</evidence>
<protein>
    <recommendedName>
        <fullName evidence="3">Protein GrpE</fullName>
    </recommendedName>
    <alternativeName>
        <fullName evidence="3">HSP-70 cofactor</fullName>
    </alternativeName>
</protein>
<dbReference type="PRINTS" id="PR00773">
    <property type="entry name" value="GRPEPROTEIN"/>
</dbReference>
<dbReference type="CDD" id="cd00446">
    <property type="entry name" value="GrpE"/>
    <property type="match status" value="1"/>
</dbReference>
<dbReference type="SUPFAM" id="SSF51064">
    <property type="entry name" value="Head domain of nucleotide exchange factor GrpE"/>
    <property type="match status" value="1"/>
</dbReference>
<evidence type="ECO:0000313" key="6">
    <source>
        <dbReference type="EMBL" id="PIS40025.1"/>
    </source>
</evidence>
<keyword evidence="5" id="KW-0175">Coiled coil</keyword>
<evidence type="ECO:0000256" key="1">
    <source>
        <dbReference type="ARBA" id="ARBA00009054"/>
    </source>
</evidence>
<keyword evidence="2 3" id="KW-0143">Chaperone</keyword>
<dbReference type="Proteomes" id="UP000231472">
    <property type="component" value="Unassembled WGS sequence"/>
</dbReference>
<accession>A0A2H0YNE4</accession>
<sequence>MEKTKKEPEEKEKEKINIKDLEDLKKQFEECQKQKEEYLNGWKRERADFLNYKKEEMERIGELIKYANEELILKIIPILDNFELAEKKLSGDLKENEWVKGILNIKTQLLDFLKNQGVEEIKCLGQKFDPNFQEIIEDVPTEALAKAGVEIKKPQTVVEEIKKGYTIYGKVIRPAKVKVVK</sequence>
<comment type="subcellular location">
    <subcellularLocation>
        <location evidence="3">Cytoplasm</location>
    </subcellularLocation>
</comment>
<keyword evidence="3" id="KW-0346">Stress response</keyword>
<dbReference type="PANTHER" id="PTHR21237">
    <property type="entry name" value="GRPE PROTEIN"/>
    <property type="match status" value="1"/>
</dbReference>
<dbReference type="GO" id="GO:0006457">
    <property type="term" value="P:protein folding"/>
    <property type="evidence" value="ECO:0007669"/>
    <property type="project" value="InterPro"/>
</dbReference>
<comment type="caution">
    <text evidence="6">The sequence shown here is derived from an EMBL/GenBank/DDBJ whole genome shotgun (WGS) entry which is preliminary data.</text>
</comment>
<dbReference type="Gene3D" id="3.90.20.20">
    <property type="match status" value="1"/>
</dbReference>
<reference evidence="7" key="1">
    <citation type="submission" date="2017-09" db="EMBL/GenBank/DDBJ databases">
        <title>Depth-based differentiation of microbial function through sediment-hosted aquifers and enrichment of novel symbionts in the deep terrestrial subsurface.</title>
        <authorList>
            <person name="Probst A.J."/>
            <person name="Ladd B."/>
            <person name="Jarett J.K."/>
            <person name="Geller-Mcgrath D.E."/>
            <person name="Sieber C.M.K."/>
            <person name="Emerson J.B."/>
            <person name="Anantharaman K."/>
            <person name="Thomas B.C."/>
            <person name="Malmstrom R."/>
            <person name="Stieglmeier M."/>
            <person name="Klingl A."/>
            <person name="Woyke T."/>
            <person name="Ryan C.M."/>
            <person name="Banfield J.F."/>
        </authorList>
    </citation>
    <scope>NUCLEOTIDE SEQUENCE [LARGE SCALE GENOMIC DNA]</scope>
</reference>
<proteinExistence type="inferred from homology"/>
<comment type="similarity">
    <text evidence="1 3 4">Belongs to the GrpE family.</text>
</comment>
<dbReference type="PANTHER" id="PTHR21237:SF23">
    <property type="entry name" value="GRPE PROTEIN HOMOLOG, MITOCHONDRIAL"/>
    <property type="match status" value="1"/>
</dbReference>